<dbReference type="EMBL" id="WBXO01000015">
    <property type="protein sequence ID" value="KAB2951069.1"/>
    <property type="molecule type" value="Genomic_DNA"/>
</dbReference>
<evidence type="ECO:0000313" key="1">
    <source>
        <dbReference type="EMBL" id="KAB2951069.1"/>
    </source>
</evidence>
<dbReference type="AlphaFoldDB" id="A0A6I0EPH1"/>
<reference evidence="1 2" key="1">
    <citation type="submission" date="2019-10" db="EMBL/GenBank/DDBJ databases">
        <title>Whole-genome sequence of the extremophile Heliorestis acidaminivorans DSM 24790.</title>
        <authorList>
            <person name="Kyndt J.A."/>
            <person name="Meyer T.E."/>
        </authorList>
    </citation>
    <scope>NUCLEOTIDE SEQUENCE [LARGE SCALE GENOMIC DNA]</scope>
    <source>
        <strain evidence="1 2">DSM 24790</strain>
    </source>
</reference>
<accession>A0A6I0EPH1</accession>
<protein>
    <submittedName>
        <fullName evidence="1">Uncharacterized protein</fullName>
    </submittedName>
</protein>
<comment type="caution">
    <text evidence="1">The sequence shown here is derived from an EMBL/GenBank/DDBJ whole genome shotgun (WGS) entry which is preliminary data.</text>
</comment>
<evidence type="ECO:0000313" key="2">
    <source>
        <dbReference type="Proteomes" id="UP000468766"/>
    </source>
</evidence>
<name>A0A6I0EPH1_9FIRM</name>
<proteinExistence type="predicted"/>
<sequence>MKTKLNYNPRLLQILTNKKEEEIPVKPGIALLPSNYKKIILDNIEDIIGDEVFPLYWTPLSVDFSVFRRIT</sequence>
<gene>
    <name evidence="1" type="ORF">F9B85_13470</name>
</gene>
<keyword evidence="2" id="KW-1185">Reference proteome</keyword>
<dbReference type="Proteomes" id="UP000468766">
    <property type="component" value="Unassembled WGS sequence"/>
</dbReference>
<organism evidence="1 2">
    <name type="scientific">Heliorestis acidaminivorans</name>
    <dbReference type="NCBI Taxonomy" id="553427"/>
    <lineage>
        <taxon>Bacteria</taxon>
        <taxon>Bacillati</taxon>
        <taxon>Bacillota</taxon>
        <taxon>Clostridia</taxon>
        <taxon>Eubacteriales</taxon>
        <taxon>Heliobacteriaceae</taxon>
        <taxon>Heliorestis</taxon>
    </lineage>
</organism>
<dbReference type="RefSeq" id="WP_151621747.1">
    <property type="nucleotide sequence ID" value="NZ_WBXO01000015.1"/>
</dbReference>